<name>A0A3B4XBN1_SERLL</name>
<organism evidence="1 2">
    <name type="scientific">Seriola lalandi dorsalis</name>
    <dbReference type="NCBI Taxonomy" id="1841481"/>
    <lineage>
        <taxon>Eukaryota</taxon>
        <taxon>Metazoa</taxon>
        <taxon>Chordata</taxon>
        <taxon>Craniata</taxon>
        <taxon>Vertebrata</taxon>
        <taxon>Euteleostomi</taxon>
        <taxon>Actinopterygii</taxon>
        <taxon>Neopterygii</taxon>
        <taxon>Teleostei</taxon>
        <taxon>Neoteleostei</taxon>
        <taxon>Acanthomorphata</taxon>
        <taxon>Carangaria</taxon>
        <taxon>Carangiformes</taxon>
        <taxon>Carangidae</taxon>
        <taxon>Seriola</taxon>
    </lineage>
</organism>
<protein>
    <submittedName>
        <fullName evidence="1">Uncharacterized protein</fullName>
    </submittedName>
</protein>
<accession>A0A3B4XBN1</accession>
<evidence type="ECO:0000313" key="1">
    <source>
        <dbReference type="Ensembl" id="ENSSLDP00000013382.1"/>
    </source>
</evidence>
<dbReference type="Proteomes" id="UP000261360">
    <property type="component" value="Unplaced"/>
</dbReference>
<dbReference type="GeneTree" id="ENSGT00940000182030"/>
<proteinExistence type="predicted"/>
<keyword evidence="2" id="KW-1185">Reference proteome</keyword>
<sequence>MKCFIQCFNSICCGEEEISVYNSAPEPLTLKESKPGEDNNSHDPSLLHQTLSFVKCKV</sequence>
<reference evidence="1" key="1">
    <citation type="submission" date="2025-08" db="UniProtKB">
        <authorList>
            <consortium name="Ensembl"/>
        </authorList>
    </citation>
    <scope>IDENTIFICATION</scope>
</reference>
<evidence type="ECO:0000313" key="2">
    <source>
        <dbReference type="Proteomes" id="UP000261360"/>
    </source>
</evidence>
<dbReference type="AlphaFoldDB" id="A0A3B4XBN1"/>
<dbReference type="Ensembl" id="ENSSLDT00000013872.1">
    <property type="protein sequence ID" value="ENSSLDP00000013382.1"/>
    <property type="gene ID" value="ENSSLDG00000010669.1"/>
</dbReference>
<reference evidence="1" key="2">
    <citation type="submission" date="2025-09" db="UniProtKB">
        <authorList>
            <consortium name="Ensembl"/>
        </authorList>
    </citation>
    <scope>IDENTIFICATION</scope>
</reference>